<dbReference type="EMBL" id="FNPH01000003">
    <property type="protein sequence ID" value="SDY75623.1"/>
    <property type="molecule type" value="Genomic_DNA"/>
</dbReference>
<dbReference type="Pfam" id="PF18096">
    <property type="entry name" value="Thump_like"/>
    <property type="match status" value="1"/>
</dbReference>
<dbReference type="InterPro" id="IPR029063">
    <property type="entry name" value="SAM-dependent_MTases_sf"/>
</dbReference>
<accession>A0A1H3MGE5</accession>
<dbReference type="PANTHER" id="PTHR14741">
    <property type="entry name" value="S-ADENOSYLMETHIONINE-DEPENDENT METHYLTRANSFERASE RELATED"/>
    <property type="match status" value="1"/>
</dbReference>
<dbReference type="PANTHER" id="PTHR14741:SF32">
    <property type="entry name" value="TRIMETHYLGUANOSINE SYNTHASE"/>
    <property type="match status" value="1"/>
</dbReference>
<dbReference type="SUPFAM" id="SSF53335">
    <property type="entry name" value="S-adenosyl-L-methionine-dependent methyltransferases"/>
    <property type="match status" value="1"/>
</dbReference>
<evidence type="ECO:0000259" key="2">
    <source>
        <dbReference type="Pfam" id="PF13649"/>
    </source>
</evidence>
<reference evidence="5" key="1">
    <citation type="submission" date="2016-10" db="EMBL/GenBank/DDBJ databases">
        <authorList>
            <person name="Varghese N."/>
            <person name="Submissions S."/>
        </authorList>
    </citation>
    <scope>NUCLEOTIDE SEQUENCE [LARGE SCALE GENOMIC DNA]</scope>
    <source>
        <strain evidence="5">DSM 45245</strain>
    </source>
</reference>
<dbReference type="GO" id="GO:0032259">
    <property type="term" value="P:methylation"/>
    <property type="evidence" value="ECO:0007669"/>
    <property type="project" value="UniProtKB-KW"/>
</dbReference>
<proteinExistence type="predicted"/>
<dbReference type="Pfam" id="PF13649">
    <property type="entry name" value="Methyltransf_25"/>
    <property type="match status" value="1"/>
</dbReference>
<name>A0A1H3MGE5_9ACTN</name>
<dbReference type="STRING" id="405436.SAMN05444365_103366"/>
<dbReference type="Gene3D" id="3.40.50.150">
    <property type="entry name" value="Vaccinia Virus protein VP39"/>
    <property type="match status" value="1"/>
</dbReference>
<keyword evidence="4" id="KW-0808">Transferase</keyword>
<feature type="domain" description="THUMP-like" evidence="3">
    <location>
        <begin position="343"/>
        <end position="414"/>
    </location>
</feature>
<evidence type="ECO:0000313" key="4">
    <source>
        <dbReference type="EMBL" id="SDY75623.1"/>
    </source>
</evidence>
<feature type="domain" description="Methyltransferase" evidence="2">
    <location>
        <begin position="113"/>
        <end position="178"/>
    </location>
</feature>
<gene>
    <name evidence="4" type="ORF">SAMN05444365_103366</name>
</gene>
<feature type="region of interest" description="Disordered" evidence="1">
    <location>
        <begin position="265"/>
        <end position="286"/>
    </location>
</feature>
<dbReference type="AlphaFoldDB" id="A0A1H3MGE5"/>
<sequence>MAASPGHNDAVDLEGLAALRTPAGADALAAAAEVAGGDPLVAAGALRSAGVPPQLAAAALTQAELRRRAARKFGAAAARMFFTRAGLEQATRAVVADRRARRLRAAGARSLADLGCGLGADAIAAARAGLRVYGVEADPVTAAMAAANAEAAGVAELFTVECADATTVDVTGVDAVFCDPARRRSGTGRRIFDPAAYSPPWDFVLALAERVPRTVLKVAPGIDHGLLPPGAEGEWVSVDRELVEATIWCGPLAEAPRRATLLSEKDGPAVDGSGRESVPSHQLTGTGDATAPVATVRRYLYDPDAAVVRAHLVAEFAASVDGTLADPSIAYVYADTAVDTPYARRLEITDALPFSLKRLRAVLRERGVGRVEIMKRGSALDPEQLRRDLRLTGTAAATVVLTRVAGTPTVLLCR</sequence>
<dbReference type="InterPro" id="IPR041497">
    <property type="entry name" value="Thump-like"/>
</dbReference>
<organism evidence="4 5">
    <name type="scientific">Micromonospora pattaloongensis</name>
    <dbReference type="NCBI Taxonomy" id="405436"/>
    <lineage>
        <taxon>Bacteria</taxon>
        <taxon>Bacillati</taxon>
        <taxon>Actinomycetota</taxon>
        <taxon>Actinomycetes</taxon>
        <taxon>Micromonosporales</taxon>
        <taxon>Micromonosporaceae</taxon>
        <taxon>Micromonospora</taxon>
    </lineage>
</organism>
<evidence type="ECO:0000256" key="1">
    <source>
        <dbReference type="SAM" id="MobiDB-lite"/>
    </source>
</evidence>
<keyword evidence="4" id="KW-0489">Methyltransferase</keyword>
<keyword evidence="5" id="KW-1185">Reference proteome</keyword>
<dbReference type="Proteomes" id="UP000242415">
    <property type="component" value="Unassembled WGS sequence"/>
</dbReference>
<dbReference type="InterPro" id="IPR041698">
    <property type="entry name" value="Methyltransf_25"/>
</dbReference>
<evidence type="ECO:0000313" key="5">
    <source>
        <dbReference type="Proteomes" id="UP000242415"/>
    </source>
</evidence>
<evidence type="ECO:0000259" key="3">
    <source>
        <dbReference type="Pfam" id="PF18096"/>
    </source>
</evidence>
<protein>
    <submittedName>
        <fullName evidence="4">Methyltransferase domain-containing protein</fullName>
    </submittedName>
</protein>
<dbReference type="GO" id="GO:0008168">
    <property type="term" value="F:methyltransferase activity"/>
    <property type="evidence" value="ECO:0007669"/>
    <property type="project" value="UniProtKB-KW"/>
</dbReference>